<dbReference type="Gene3D" id="3.30.70.360">
    <property type="match status" value="1"/>
</dbReference>
<dbReference type="RefSeq" id="WP_061324777.1">
    <property type="nucleotide sequence ID" value="NZ_CBIFXG010000025.1"/>
</dbReference>
<dbReference type="InterPro" id="IPR033846">
    <property type="entry name" value="YxeP-like"/>
</dbReference>
<organism evidence="4 5">
    <name type="scientific">Serratia rubidaea</name>
    <name type="common">Serratia marinorubra</name>
    <dbReference type="NCBI Taxonomy" id="61652"/>
    <lineage>
        <taxon>Bacteria</taxon>
        <taxon>Pseudomonadati</taxon>
        <taxon>Pseudomonadota</taxon>
        <taxon>Gammaproteobacteria</taxon>
        <taxon>Enterobacterales</taxon>
        <taxon>Yersiniaceae</taxon>
        <taxon>Serratia</taxon>
    </lineage>
</organism>
<accession>A0A126VN15</accession>
<evidence type="ECO:0000256" key="1">
    <source>
        <dbReference type="ARBA" id="ARBA00022801"/>
    </source>
</evidence>
<dbReference type="GO" id="GO:0050118">
    <property type="term" value="F:N-acetyldiaminopimelate deacetylase activity"/>
    <property type="evidence" value="ECO:0007669"/>
    <property type="project" value="UniProtKB-ARBA"/>
</dbReference>
<dbReference type="STRING" id="61652.AXX16_4000"/>
<keyword evidence="1 4" id="KW-0378">Hydrolase</keyword>
<dbReference type="CDD" id="cd05669">
    <property type="entry name" value="M20_Acy1_YxeP-like"/>
    <property type="match status" value="1"/>
</dbReference>
<comment type="cofactor">
    <cofactor evidence="2">
        <name>Mn(2+)</name>
        <dbReference type="ChEBI" id="CHEBI:29035"/>
    </cofactor>
    <text evidence="2">The Mn(2+) ion enhances activity.</text>
</comment>
<proteinExistence type="predicted"/>
<dbReference type="GO" id="GO:0046872">
    <property type="term" value="F:metal ion binding"/>
    <property type="evidence" value="ECO:0007669"/>
    <property type="project" value="UniProtKB-KW"/>
</dbReference>
<dbReference type="InterPro" id="IPR002933">
    <property type="entry name" value="Peptidase_M20"/>
</dbReference>
<dbReference type="EC" id="3.-.-.-" evidence="4"/>
<evidence type="ECO:0000313" key="4">
    <source>
        <dbReference type="EMBL" id="VEA72280.1"/>
    </source>
</evidence>
<dbReference type="InterPro" id="IPR017439">
    <property type="entry name" value="Amidohydrolase"/>
</dbReference>
<dbReference type="KEGG" id="srz:AXX16_4000"/>
<feature type="binding site" evidence="2">
    <location>
        <position position="347"/>
    </location>
    <ligand>
        <name>Mn(2+)</name>
        <dbReference type="ChEBI" id="CHEBI:29035"/>
        <label>2</label>
    </ligand>
</feature>
<dbReference type="InterPro" id="IPR036264">
    <property type="entry name" value="Bact_exopeptidase_dim_dom"/>
</dbReference>
<feature type="domain" description="Peptidase M20 dimerisation" evidence="3">
    <location>
        <begin position="178"/>
        <end position="271"/>
    </location>
</feature>
<evidence type="ECO:0000259" key="3">
    <source>
        <dbReference type="Pfam" id="PF07687"/>
    </source>
</evidence>
<dbReference type="Pfam" id="PF07687">
    <property type="entry name" value="M20_dimer"/>
    <property type="match status" value="1"/>
</dbReference>
<dbReference type="SUPFAM" id="SSF55031">
    <property type="entry name" value="Bacterial exopeptidase dimerisation domain"/>
    <property type="match status" value="1"/>
</dbReference>
<dbReference type="InterPro" id="IPR011650">
    <property type="entry name" value="Peptidase_M20_dimer"/>
</dbReference>
<dbReference type="PANTHER" id="PTHR11014:SF63">
    <property type="entry name" value="METALLOPEPTIDASE, PUTATIVE (AFU_ORTHOLOGUE AFUA_6G09600)-RELATED"/>
    <property type="match status" value="1"/>
</dbReference>
<dbReference type="SUPFAM" id="SSF53187">
    <property type="entry name" value="Zn-dependent exopeptidases"/>
    <property type="match status" value="1"/>
</dbReference>
<dbReference type="GO" id="GO:0019877">
    <property type="term" value="P:diaminopimelate biosynthetic process"/>
    <property type="evidence" value="ECO:0007669"/>
    <property type="project" value="UniProtKB-ARBA"/>
</dbReference>
<evidence type="ECO:0000256" key="2">
    <source>
        <dbReference type="PIRSR" id="PIRSR005962-1"/>
    </source>
</evidence>
<sequence>MPCQLADQVIAYRRELHQHPELSNQEFATTERITRWLQQADIRILPLALTTGVVAEIGRGDGPLIALRGDIDALPIAELADVPFASRHPGVMHACGHDFHTAVMLGAARLLKARESSLPGRVRIFFQPAEETCDGAQQLIDAGALDDVAAVFGLHNAPELPTGTFATRAGPFYANVDRFQIRITGKGAHAAKPEQGIDTIVTASHIVSALQTLPSRSFSSLEAVVVSVTRIEGGNTWNVLPQTVELEGTVRTHNGDVRRQVPDKIRQVIDGVAASLGAQAELSWHPGPPALINHARWAAFSQAVAKEFGYRVEEAELQMGGEDFAIYLHHVPGVFVSIGSASEFGLHHPRFTPDEQAIFPASQYFERLAERALQQLADVPQRAVSHA</sequence>
<reference evidence="4 5" key="1">
    <citation type="submission" date="2018-12" db="EMBL/GenBank/DDBJ databases">
        <authorList>
            <consortium name="Pathogen Informatics"/>
        </authorList>
    </citation>
    <scope>NUCLEOTIDE SEQUENCE [LARGE SCALE GENOMIC DNA]</scope>
    <source>
        <strain evidence="4 5">NCTC9419</strain>
    </source>
</reference>
<dbReference type="EMBL" id="LR134155">
    <property type="protein sequence ID" value="VEA72280.1"/>
    <property type="molecule type" value="Genomic_DNA"/>
</dbReference>
<protein>
    <submittedName>
        <fullName evidence="4">Uncharacterized hydrolase YxeP</fullName>
        <ecNumber evidence="4">3.-.-.-</ecNumber>
    </submittedName>
</protein>
<dbReference type="PANTHER" id="PTHR11014">
    <property type="entry name" value="PEPTIDASE M20 FAMILY MEMBER"/>
    <property type="match status" value="1"/>
</dbReference>
<name>A0A126VN15_SERRU</name>
<gene>
    <name evidence="4" type="primary">yxeP_1</name>
    <name evidence="4" type="ORF">NCTC9419_03878</name>
</gene>
<feature type="binding site" evidence="2">
    <location>
        <position position="131"/>
    </location>
    <ligand>
        <name>Mn(2+)</name>
        <dbReference type="ChEBI" id="CHEBI:29035"/>
        <label>2</label>
    </ligand>
</feature>
<dbReference type="PIRSF" id="PIRSF005962">
    <property type="entry name" value="Pept_M20D_amidohydro"/>
    <property type="match status" value="1"/>
</dbReference>
<evidence type="ECO:0000313" key="5">
    <source>
        <dbReference type="Proteomes" id="UP000271603"/>
    </source>
</evidence>
<dbReference type="NCBIfam" id="TIGR01891">
    <property type="entry name" value="amidohydrolases"/>
    <property type="match status" value="1"/>
</dbReference>
<dbReference type="Proteomes" id="UP000271603">
    <property type="component" value="Chromosome"/>
</dbReference>
<feature type="binding site" evidence="2">
    <location>
        <position position="95"/>
    </location>
    <ligand>
        <name>Mn(2+)</name>
        <dbReference type="ChEBI" id="CHEBI:29035"/>
        <label>2</label>
    </ligand>
</feature>
<dbReference type="AlphaFoldDB" id="A0A126VN15"/>
<keyword evidence="2" id="KW-0479">Metal-binding</keyword>
<feature type="binding site" evidence="2">
    <location>
        <position position="155"/>
    </location>
    <ligand>
        <name>Mn(2+)</name>
        <dbReference type="ChEBI" id="CHEBI:29035"/>
        <label>2</label>
    </ligand>
</feature>
<dbReference type="Gene3D" id="3.40.630.10">
    <property type="entry name" value="Zn peptidases"/>
    <property type="match status" value="1"/>
</dbReference>
<dbReference type="Pfam" id="PF01546">
    <property type="entry name" value="Peptidase_M20"/>
    <property type="match status" value="1"/>
</dbReference>
<feature type="binding site" evidence="2">
    <location>
        <position position="97"/>
    </location>
    <ligand>
        <name>Mn(2+)</name>
        <dbReference type="ChEBI" id="CHEBI:29035"/>
        <label>2</label>
    </ligand>
</feature>
<keyword evidence="2" id="KW-0464">Manganese</keyword>
<dbReference type="FunFam" id="3.30.70.360:FF:000001">
    <property type="entry name" value="N-acetyldiaminopimelate deacetylase"/>
    <property type="match status" value="1"/>
</dbReference>